<dbReference type="PANTHER" id="PTHR47505">
    <property type="entry name" value="DNA UTILIZATION PROTEIN YHGH"/>
    <property type="match status" value="1"/>
</dbReference>
<dbReference type="CDD" id="cd06223">
    <property type="entry name" value="PRTases_typeI"/>
    <property type="match status" value="1"/>
</dbReference>
<feature type="compositionally biased region" description="Low complexity" evidence="2">
    <location>
        <begin position="249"/>
        <end position="262"/>
    </location>
</feature>
<accession>A0A255H0A1</accession>
<dbReference type="Gene3D" id="3.40.50.2020">
    <property type="match status" value="1"/>
</dbReference>
<evidence type="ECO:0000256" key="2">
    <source>
        <dbReference type="SAM" id="MobiDB-lite"/>
    </source>
</evidence>
<organism evidence="4 5">
    <name type="scientific">Enemella dayhoffiae</name>
    <dbReference type="NCBI Taxonomy" id="2016507"/>
    <lineage>
        <taxon>Bacteria</taxon>
        <taxon>Bacillati</taxon>
        <taxon>Actinomycetota</taxon>
        <taxon>Actinomycetes</taxon>
        <taxon>Propionibacteriales</taxon>
        <taxon>Propionibacteriaceae</taxon>
        <taxon>Enemella</taxon>
    </lineage>
</organism>
<feature type="region of interest" description="Disordered" evidence="2">
    <location>
        <begin position="232"/>
        <end position="262"/>
    </location>
</feature>
<dbReference type="SUPFAM" id="SSF53271">
    <property type="entry name" value="PRTase-like"/>
    <property type="match status" value="1"/>
</dbReference>
<keyword evidence="4" id="KW-0328">Glycosyltransferase</keyword>
<dbReference type="InterPro" id="IPR000836">
    <property type="entry name" value="PRTase_dom"/>
</dbReference>
<dbReference type="InterPro" id="IPR051910">
    <property type="entry name" value="ComF/GntX_DNA_util-trans"/>
</dbReference>
<dbReference type="Proteomes" id="UP000216311">
    <property type="component" value="Unassembled WGS sequence"/>
</dbReference>
<dbReference type="Pfam" id="PF00156">
    <property type="entry name" value="Pribosyltran"/>
    <property type="match status" value="1"/>
</dbReference>
<reference evidence="4 5" key="1">
    <citation type="submission" date="2017-07" db="EMBL/GenBank/DDBJ databases">
        <title>Draft whole genome sequences of clinical Proprionibacteriaceae strains.</title>
        <authorList>
            <person name="Bernier A.-M."/>
            <person name="Bernard K."/>
            <person name="Domingo M.-C."/>
        </authorList>
    </citation>
    <scope>NUCLEOTIDE SEQUENCE [LARGE SCALE GENOMIC DNA]</scope>
    <source>
        <strain evidence="4 5">NML 130396</strain>
    </source>
</reference>
<dbReference type="AlphaFoldDB" id="A0A255H0A1"/>
<comment type="similarity">
    <text evidence="1">Belongs to the ComF/GntX family.</text>
</comment>
<dbReference type="PANTHER" id="PTHR47505:SF1">
    <property type="entry name" value="DNA UTILIZATION PROTEIN YHGH"/>
    <property type="match status" value="1"/>
</dbReference>
<dbReference type="EMBL" id="NMVQ01000034">
    <property type="protein sequence ID" value="OYO19424.1"/>
    <property type="molecule type" value="Genomic_DNA"/>
</dbReference>
<sequence>MTGIIHAAADLLLGGRCPGCGTPGWRLCAPCRGVLGAPVPGFVRRDPSPPLFPVTVAGADYEPILRRVLTAFKEDQVLSAGPLLGQRLGLAVAVLLARQGRAGEVYQLVPMPSVAAAIRRRGLDCTRALARTAARFLAGHAGLRVPVAALLRHRGAVIDQAGLAAAERWQNLAGALVARAGPPGRTAILVDDVTTTGATLAEAHRALLAAGVPVLGAAVVAATVRRSPGRGALAIEQGGGAPHQVPDEAGPAAAPGPRSRGP</sequence>
<comment type="caution">
    <text evidence="4">The sequence shown here is derived from an EMBL/GenBank/DDBJ whole genome shotgun (WGS) entry which is preliminary data.</text>
</comment>
<dbReference type="GO" id="GO:0016757">
    <property type="term" value="F:glycosyltransferase activity"/>
    <property type="evidence" value="ECO:0007669"/>
    <property type="project" value="UniProtKB-KW"/>
</dbReference>
<evidence type="ECO:0000256" key="1">
    <source>
        <dbReference type="ARBA" id="ARBA00008007"/>
    </source>
</evidence>
<proteinExistence type="inferred from homology"/>
<evidence type="ECO:0000313" key="5">
    <source>
        <dbReference type="Proteomes" id="UP000216311"/>
    </source>
</evidence>
<keyword evidence="5" id="KW-1185">Reference proteome</keyword>
<evidence type="ECO:0000313" key="4">
    <source>
        <dbReference type="EMBL" id="OYO19424.1"/>
    </source>
</evidence>
<protein>
    <submittedName>
        <fullName evidence="4">Phosphoribosyltransferase</fullName>
    </submittedName>
</protein>
<keyword evidence="4" id="KW-0808">Transferase</keyword>
<feature type="domain" description="Phosphoribosyltransferase" evidence="3">
    <location>
        <begin position="178"/>
        <end position="222"/>
    </location>
</feature>
<gene>
    <name evidence="4" type="ORF">CGZ93_13795</name>
</gene>
<dbReference type="RefSeq" id="WP_094364717.1">
    <property type="nucleotide sequence ID" value="NZ_NMVQ01000034.1"/>
</dbReference>
<dbReference type="InterPro" id="IPR029057">
    <property type="entry name" value="PRTase-like"/>
</dbReference>
<evidence type="ECO:0000259" key="3">
    <source>
        <dbReference type="Pfam" id="PF00156"/>
    </source>
</evidence>
<name>A0A255H0A1_9ACTN</name>